<dbReference type="SUPFAM" id="SSF56601">
    <property type="entry name" value="beta-lactamase/transpeptidase-like"/>
    <property type="match status" value="1"/>
</dbReference>
<evidence type="ECO:0000256" key="1">
    <source>
        <dbReference type="SAM" id="SignalP"/>
    </source>
</evidence>
<protein>
    <recommendedName>
        <fullName evidence="6">Serine hydrolase</fullName>
    </recommendedName>
</protein>
<evidence type="ECO:0000313" key="4">
    <source>
        <dbReference type="EMBL" id="GLJ81159.1"/>
    </source>
</evidence>
<dbReference type="GO" id="GO:0030655">
    <property type="term" value="P:beta-lactam antibiotic catabolic process"/>
    <property type="evidence" value="ECO:0007669"/>
    <property type="project" value="InterPro"/>
</dbReference>
<dbReference type="InterPro" id="IPR000871">
    <property type="entry name" value="Beta-lactam_class-A"/>
</dbReference>
<dbReference type="GO" id="GO:0046677">
    <property type="term" value="P:response to antibiotic"/>
    <property type="evidence" value="ECO:0007669"/>
    <property type="project" value="InterPro"/>
</dbReference>
<dbReference type="PROSITE" id="PS51257">
    <property type="entry name" value="PROKAR_LIPOPROTEIN"/>
    <property type="match status" value="1"/>
</dbReference>
<dbReference type="Pfam" id="PF18042">
    <property type="entry name" value="ORF_12_N"/>
    <property type="match status" value="1"/>
</dbReference>
<dbReference type="InterPro" id="IPR012338">
    <property type="entry name" value="Beta-lactam/transpept-like"/>
</dbReference>
<dbReference type="EMBL" id="BSEO01000014">
    <property type="protein sequence ID" value="GLJ81159.1"/>
    <property type="molecule type" value="Genomic_DNA"/>
</dbReference>
<dbReference type="RefSeq" id="WP_210007301.1">
    <property type="nucleotide sequence ID" value="NZ_BSEO01000014.1"/>
</dbReference>
<evidence type="ECO:0000259" key="3">
    <source>
        <dbReference type="Pfam" id="PF18042"/>
    </source>
</evidence>
<dbReference type="Pfam" id="PF13354">
    <property type="entry name" value="Beta-lactamase2"/>
    <property type="match status" value="1"/>
</dbReference>
<evidence type="ECO:0008006" key="6">
    <source>
        <dbReference type="Google" id="ProtNLM"/>
    </source>
</evidence>
<keyword evidence="1" id="KW-0732">Signal</keyword>
<feature type="domain" description="ORF 12 gene product N-terminal" evidence="3">
    <location>
        <begin position="51"/>
        <end position="143"/>
    </location>
</feature>
<sequence length="460" mass="48004">MTVPLRPPLVRRPSTRVASAAAAVTLVATALAACAPPDAATGPTPPAAVEIPDSPAGAQAQWAVDEINADEDPSIDEIERRFDPTTLEQLPAADLQTVLVQLQAAAPWTPTGYEGDEQRARVTIASAEVTYDMTISVTTDELIDGLLFAPAAPEREPAQSWEELREQVESAPFAATVQVAEVGGATLQSFGRPGAAPIGSIFKLWVLGAVTDAVDGGRLAWEDALVIDAQVRSLPSGELQNLPDGATVTVREAAEKMIAISDNTATDALIRAVGRDAVERAMAAMGHSDPSLNTPFPTTRELFWLLLGDGDLRTLWDGAAGDADARRAVLERLPAGVPDAAALSGAQPAWRDGVDWFATADDLTAAHAALQERATTPAGAPLRDILSANPGVEFGDPWRYVAFKGGSSIGVMAGSWYLEREGAAPVVVTVLARSDDPAALVHPSVAFGWAQDAAAILGAP</sequence>
<evidence type="ECO:0000259" key="2">
    <source>
        <dbReference type="Pfam" id="PF13354"/>
    </source>
</evidence>
<organism evidence="4 5">
    <name type="scientific">Microbacterium imperiale</name>
    <dbReference type="NCBI Taxonomy" id="33884"/>
    <lineage>
        <taxon>Bacteria</taxon>
        <taxon>Bacillati</taxon>
        <taxon>Actinomycetota</taxon>
        <taxon>Actinomycetes</taxon>
        <taxon>Micrococcales</taxon>
        <taxon>Microbacteriaceae</taxon>
        <taxon>Microbacterium</taxon>
    </lineage>
</organism>
<feature type="chain" id="PRO_5040735889" description="Serine hydrolase" evidence="1">
    <location>
        <begin position="33"/>
        <end position="460"/>
    </location>
</feature>
<dbReference type="GO" id="GO:0008800">
    <property type="term" value="F:beta-lactamase activity"/>
    <property type="evidence" value="ECO:0007669"/>
    <property type="project" value="InterPro"/>
</dbReference>
<dbReference type="Gene3D" id="3.10.450.280">
    <property type="match status" value="1"/>
</dbReference>
<dbReference type="InterPro" id="IPR040846">
    <property type="entry name" value="ORF_12_N"/>
</dbReference>
<dbReference type="Proteomes" id="UP001142317">
    <property type="component" value="Unassembled WGS sequence"/>
</dbReference>
<comment type="caution">
    <text evidence="4">The sequence shown here is derived from an EMBL/GenBank/DDBJ whole genome shotgun (WGS) entry which is preliminary data.</text>
</comment>
<dbReference type="AlphaFoldDB" id="A0A9W6HJI1"/>
<dbReference type="Gene3D" id="3.40.710.10">
    <property type="entry name" value="DD-peptidase/beta-lactamase superfamily"/>
    <property type="match status" value="1"/>
</dbReference>
<name>A0A9W6HJI1_9MICO</name>
<proteinExistence type="predicted"/>
<feature type="signal peptide" evidence="1">
    <location>
        <begin position="1"/>
        <end position="32"/>
    </location>
</feature>
<feature type="domain" description="Beta-lactamase class A catalytic" evidence="2">
    <location>
        <begin position="196"/>
        <end position="371"/>
    </location>
</feature>
<accession>A0A9W6HJI1</accession>
<dbReference type="PANTHER" id="PTHR35333:SF5">
    <property type="entry name" value="CONSERVED LIPOPROTEIN LPQF-RELATED"/>
    <property type="match status" value="1"/>
</dbReference>
<dbReference type="PANTHER" id="PTHR35333">
    <property type="entry name" value="BETA-LACTAMASE"/>
    <property type="match status" value="1"/>
</dbReference>
<reference evidence="4" key="1">
    <citation type="journal article" date="2014" name="Int. J. Syst. Evol. Microbiol.">
        <title>Complete genome sequence of Corynebacterium casei LMG S-19264T (=DSM 44701T), isolated from a smear-ripened cheese.</title>
        <authorList>
            <consortium name="US DOE Joint Genome Institute (JGI-PGF)"/>
            <person name="Walter F."/>
            <person name="Albersmeier A."/>
            <person name="Kalinowski J."/>
            <person name="Ruckert C."/>
        </authorList>
    </citation>
    <scope>NUCLEOTIDE SEQUENCE</scope>
    <source>
        <strain evidence="4">VKM Ac-1447</strain>
    </source>
</reference>
<gene>
    <name evidence="4" type="ORF">GCM10017586_28420</name>
</gene>
<reference evidence="4" key="2">
    <citation type="submission" date="2023-01" db="EMBL/GenBank/DDBJ databases">
        <authorList>
            <person name="Sun Q."/>
            <person name="Evtushenko L."/>
        </authorList>
    </citation>
    <scope>NUCLEOTIDE SEQUENCE</scope>
    <source>
        <strain evidence="4">VKM Ac-1447</strain>
    </source>
</reference>
<dbReference type="InterPro" id="IPR045155">
    <property type="entry name" value="Beta-lactam_cat"/>
</dbReference>
<evidence type="ECO:0000313" key="5">
    <source>
        <dbReference type="Proteomes" id="UP001142317"/>
    </source>
</evidence>
<keyword evidence="5" id="KW-1185">Reference proteome</keyword>